<keyword evidence="2" id="KW-1185">Reference proteome</keyword>
<dbReference type="InterPro" id="IPR027417">
    <property type="entry name" value="P-loop_NTPase"/>
</dbReference>
<dbReference type="CDD" id="cd00882">
    <property type="entry name" value="Ras_like_GTPase"/>
    <property type="match status" value="1"/>
</dbReference>
<dbReference type="Gene3D" id="3.40.50.300">
    <property type="entry name" value="P-loop containing nucleotide triphosphate hydrolases"/>
    <property type="match status" value="1"/>
</dbReference>
<evidence type="ECO:0000313" key="2">
    <source>
        <dbReference type="Proteomes" id="UP000225706"/>
    </source>
</evidence>
<protein>
    <submittedName>
        <fullName evidence="1">Interferon-induced protein 44</fullName>
    </submittedName>
</protein>
<sequence length="443" mass="50981">MASNNLDCEIRTLREKLKNYRAGSIEGLHSFSDALEGEMEGMQIRLAVFGMTGAGKSSLVNTIWKTLYGRENAPAIEQSSGAEGTQLLEDFHSRSGSEDGCGGFVFHDTRGFNFDFNRAEENELFRILYGIVSAGQLIERGDWAEKMAEEAGQGAHRLEKPPVADQVHVALWVIKANDIRFVNGHYLDKFNFVRQKLNMEGVTIVTVLTHDDKLDSEERNEAKKKAMEVTGSKRAQTFVFANWLGEQEDYDTSLNENPSDVHKDFVDHQPAEENKNPSEEMTFVYTVFFIEWEACKDFLRDIRFPARTQIEVHVFHRKDTDQNQLRSMIPDKRHHDGRPIIMKHSSLTSFPNAVEDLLVYYASSFDFSRHKKPDVYLVSGEDRRYEELAKILRKDKRVSAWVIDGRRTTLLDWLDANCVCKMCKFIFESAHEGVQHYDEFHMK</sequence>
<reference evidence="2" key="1">
    <citation type="journal article" date="2017" name="bioRxiv">
        <title>Comparative analysis of the genomes of Stylophora pistillata and Acropora digitifera provides evidence for extensive differences between species of corals.</title>
        <authorList>
            <person name="Voolstra C.R."/>
            <person name="Li Y."/>
            <person name="Liew Y.J."/>
            <person name="Baumgarten S."/>
            <person name="Zoccola D."/>
            <person name="Flot J.-F."/>
            <person name="Tambutte S."/>
            <person name="Allemand D."/>
            <person name="Aranda M."/>
        </authorList>
    </citation>
    <scope>NUCLEOTIDE SEQUENCE [LARGE SCALE GENOMIC DNA]</scope>
</reference>
<comment type="caution">
    <text evidence="1">The sequence shown here is derived from an EMBL/GenBank/DDBJ whole genome shotgun (WGS) entry which is preliminary data.</text>
</comment>
<dbReference type="PANTHER" id="PTHR14241:SF32">
    <property type="entry name" value="VWFA DOMAIN-CONTAINING PROTEIN-RELATED"/>
    <property type="match status" value="1"/>
</dbReference>
<accession>A0A2B4SXL8</accession>
<dbReference type="AlphaFoldDB" id="A0A2B4SXL8"/>
<dbReference type="Proteomes" id="UP000225706">
    <property type="component" value="Unassembled WGS sequence"/>
</dbReference>
<organism evidence="1 2">
    <name type="scientific">Stylophora pistillata</name>
    <name type="common">Smooth cauliflower coral</name>
    <dbReference type="NCBI Taxonomy" id="50429"/>
    <lineage>
        <taxon>Eukaryota</taxon>
        <taxon>Metazoa</taxon>
        <taxon>Cnidaria</taxon>
        <taxon>Anthozoa</taxon>
        <taxon>Hexacorallia</taxon>
        <taxon>Scleractinia</taxon>
        <taxon>Astrocoeniina</taxon>
        <taxon>Pocilloporidae</taxon>
        <taxon>Stylophora</taxon>
    </lineage>
</organism>
<dbReference type="PANTHER" id="PTHR14241">
    <property type="entry name" value="INTERFERON-INDUCED PROTEIN 44"/>
    <property type="match status" value="1"/>
</dbReference>
<dbReference type="SUPFAM" id="SSF52540">
    <property type="entry name" value="P-loop containing nucleoside triphosphate hydrolases"/>
    <property type="match status" value="1"/>
</dbReference>
<name>A0A2B4SXL8_STYPI</name>
<evidence type="ECO:0000313" key="1">
    <source>
        <dbReference type="EMBL" id="PFX33929.1"/>
    </source>
</evidence>
<proteinExistence type="predicted"/>
<dbReference type="EMBL" id="LSMT01000007">
    <property type="protein sequence ID" value="PFX33929.1"/>
    <property type="molecule type" value="Genomic_DNA"/>
</dbReference>
<dbReference type="OrthoDB" id="5946367at2759"/>
<gene>
    <name evidence="1" type="primary">IFI44</name>
    <name evidence="1" type="ORF">AWC38_SpisGene1118</name>
</gene>